<dbReference type="InterPro" id="IPR010982">
    <property type="entry name" value="Lambda_DNA-bd_dom_sf"/>
</dbReference>
<accession>A0AB35IKS0</accession>
<dbReference type="Gene3D" id="1.10.260.40">
    <property type="entry name" value="lambda repressor-like DNA-binding domains"/>
    <property type="match status" value="1"/>
</dbReference>
<dbReference type="Pfam" id="PF06970">
    <property type="entry name" value="RepA_N"/>
    <property type="match status" value="1"/>
</dbReference>
<evidence type="ECO:0000259" key="1">
    <source>
        <dbReference type="Pfam" id="PF06970"/>
    </source>
</evidence>
<dbReference type="InterPro" id="IPR010724">
    <property type="entry name" value="RepA_N"/>
</dbReference>
<evidence type="ECO:0000313" key="3">
    <source>
        <dbReference type="Proteomes" id="UP001211987"/>
    </source>
</evidence>
<comment type="caution">
    <text evidence="2">The sequence shown here is derived from an EMBL/GenBank/DDBJ whole genome shotgun (WGS) entry which is preliminary data.</text>
</comment>
<feature type="domain" description="Replication initiator A N-terminal" evidence="1">
    <location>
        <begin position="20"/>
        <end position="90"/>
    </location>
</feature>
<sequence length="575" mass="68710">MENRNNKQYFIQNDKLKIDSFLQIPKLLFKIPKYKKMSLTGRIMYSLYLNRYNDTKYRDSEGPYIIFGDAELQEFLGISRATCIRNKKELINLNLIKIKKTTGYNKIYLMNYRNPDNNEFYTEKDLDSYAFYRFPRVFFDEQFDELTLNAKFLYTYYFDWMCLSQMNYIVDDYDRIYFKESNKDQEANLLLNNTTIITAKKMLQASDLLIEYRNFGKEKNYYLLKLDNYNQDQLIRYNLLDKKEQSNFLKNIQSLNSSVITTPKQSIKKLRKANNIKVKEIIEMLANYGFSVSPRTYNRYEDGTRKFPKEIYNLVLDYLQQDSLSADDVSKFIKNEKKTTNIEICNMENNKRDHINLNLKHDKLQIDTQRLEFDSINDKNDTNYNLDTQHTLIEESNTVEKLSDTNIINTKRQTNNNYTDTKINSLIKDNEKMNRIINSILLSIENMHNKTNRQMIQTCLKRLSSFKTYTIKKVTYDYTSITNMLSILLTYRDEELLEYFDLLITRIKNSGYKFKSPDNIINCFLTFMLNDLLQGKEKVDEYIIEASWAKGFISHAYEGAEERTIPVSNYKWWEQ</sequence>
<gene>
    <name evidence="2" type="ORF">PM738_15035</name>
</gene>
<dbReference type="EMBL" id="JAQLKE010000031">
    <property type="protein sequence ID" value="MDB7085121.1"/>
    <property type="molecule type" value="Genomic_DNA"/>
</dbReference>
<proteinExistence type="predicted"/>
<organism evidence="2 3">
    <name type="scientific">Thomasclavelia ramosa</name>
    <dbReference type="NCBI Taxonomy" id="1547"/>
    <lineage>
        <taxon>Bacteria</taxon>
        <taxon>Bacillati</taxon>
        <taxon>Bacillota</taxon>
        <taxon>Erysipelotrichia</taxon>
        <taxon>Erysipelotrichales</taxon>
        <taxon>Coprobacillaceae</taxon>
        <taxon>Thomasclavelia</taxon>
    </lineage>
</organism>
<dbReference type="InterPro" id="IPR001387">
    <property type="entry name" value="Cro/C1-type_HTH"/>
</dbReference>
<dbReference type="AlphaFoldDB" id="A0AB35IKS0"/>
<dbReference type="RefSeq" id="WP_272019133.1">
    <property type="nucleotide sequence ID" value="NZ_JAQLKE010000031.1"/>
</dbReference>
<name>A0AB35IKS0_9FIRM</name>
<evidence type="ECO:0000313" key="2">
    <source>
        <dbReference type="EMBL" id="MDB7085121.1"/>
    </source>
</evidence>
<dbReference type="GO" id="GO:0003677">
    <property type="term" value="F:DNA binding"/>
    <property type="evidence" value="ECO:0007669"/>
    <property type="project" value="InterPro"/>
</dbReference>
<dbReference type="Proteomes" id="UP001211987">
    <property type="component" value="Unassembled WGS sequence"/>
</dbReference>
<reference evidence="2" key="1">
    <citation type="submission" date="2023-01" db="EMBL/GenBank/DDBJ databases">
        <title>Human gut microbiome strain richness.</title>
        <authorList>
            <person name="Chen-Liaw A."/>
        </authorList>
    </citation>
    <scope>NUCLEOTIDE SEQUENCE</scope>
    <source>
        <strain evidence="2">1001217st2_G6_1001217B_191108</strain>
    </source>
</reference>
<dbReference type="CDD" id="cd00093">
    <property type="entry name" value="HTH_XRE"/>
    <property type="match status" value="1"/>
</dbReference>
<protein>
    <submittedName>
        <fullName evidence="2">Replication initiator protein A</fullName>
    </submittedName>
</protein>